<name>A0A0C3CAN0_HEBCY</name>
<reference evidence="7" key="2">
    <citation type="submission" date="2015-01" db="EMBL/GenBank/DDBJ databases">
        <title>Evolutionary Origins and Diversification of the Mycorrhizal Mutualists.</title>
        <authorList>
            <consortium name="DOE Joint Genome Institute"/>
            <consortium name="Mycorrhizal Genomics Consortium"/>
            <person name="Kohler A."/>
            <person name="Kuo A."/>
            <person name="Nagy L.G."/>
            <person name="Floudas D."/>
            <person name="Copeland A."/>
            <person name="Barry K.W."/>
            <person name="Cichocki N."/>
            <person name="Veneault-Fourrey C."/>
            <person name="LaButti K."/>
            <person name="Lindquist E.A."/>
            <person name="Lipzen A."/>
            <person name="Lundell T."/>
            <person name="Morin E."/>
            <person name="Murat C."/>
            <person name="Riley R."/>
            <person name="Ohm R."/>
            <person name="Sun H."/>
            <person name="Tunlid A."/>
            <person name="Henrissat B."/>
            <person name="Grigoriev I.V."/>
            <person name="Hibbett D.S."/>
            <person name="Martin F."/>
        </authorList>
    </citation>
    <scope>NUCLEOTIDE SEQUENCE [LARGE SCALE GENOMIC DNA]</scope>
    <source>
        <strain evidence="7">h7</strain>
    </source>
</reference>
<proteinExistence type="inferred from homology"/>
<feature type="domain" description="Amidase" evidence="5">
    <location>
        <begin position="78"/>
        <end position="542"/>
    </location>
</feature>
<dbReference type="PANTHER" id="PTHR46072">
    <property type="entry name" value="AMIDASE-RELATED-RELATED"/>
    <property type="match status" value="1"/>
</dbReference>
<dbReference type="SUPFAM" id="SSF75304">
    <property type="entry name" value="Amidase signature (AS) enzymes"/>
    <property type="match status" value="1"/>
</dbReference>
<feature type="binding site" evidence="4">
    <location>
        <begin position="219"/>
        <end position="222"/>
    </location>
    <ligand>
        <name>substrate</name>
    </ligand>
</feature>
<dbReference type="Gene3D" id="3.90.1300.10">
    <property type="entry name" value="Amidase signature (AS) domain"/>
    <property type="match status" value="1"/>
</dbReference>
<feature type="active site" description="Charge relay system" evidence="3">
    <location>
        <position position="205"/>
    </location>
</feature>
<evidence type="ECO:0000256" key="4">
    <source>
        <dbReference type="PIRSR" id="PIRSR001221-2"/>
    </source>
</evidence>
<dbReference type="Pfam" id="PF01425">
    <property type="entry name" value="Amidase"/>
    <property type="match status" value="1"/>
</dbReference>
<feature type="active site" description="Charge relay system" evidence="3">
    <location>
        <position position="130"/>
    </location>
</feature>
<dbReference type="OrthoDB" id="6428749at2759"/>
<evidence type="ECO:0000313" key="7">
    <source>
        <dbReference type="Proteomes" id="UP000053424"/>
    </source>
</evidence>
<accession>A0A0C3CAN0</accession>
<dbReference type="InterPro" id="IPR023631">
    <property type="entry name" value="Amidase_dom"/>
</dbReference>
<keyword evidence="2" id="KW-0378">Hydrolase</keyword>
<protein>
    <recommendedName>
        <fullName evidence="5">Amidase domain-containing protein</fullName>
    </recommendedName>
</protein>
<sequence length="562" mass="61377">MASLTKHWKEVVAEKRARQAATIPKEWILSNLPPKETLNVIDFPEKCGLLNAKEIDITNSEVDVLLDNMAKGIWSAVEVTTAFSKRAVIAHQLVNCLTEIFIERALLRAAELDEHLKKTGRILGLPISLKDQISIGGIESSMGYVSWVGKYAEKNSVLVDSLESSGAVLYVKTNIPQTLMWPETYNHVFGRTRNPYNRSLTSGGSSGGEGALIGVGSDIGGSIRIPSAFNGLYGLRPSYGRVPYAGCVNSLEGQDSVLSVLGPLANSLGAVKSFMKSVVSQKPWLKDSLAVRKPWDEEEYGLIEHGHGKNLCFGILWDDDVIAPHPPVRRGLEEAKQALIAAGHKVIDWKPLKHLEICKAVGAIWAAAAREDYLAATLPSGEPVISTMHLAIEDPDLAIGGESVPSFRPLTDGISAYELWQVQKLKRDLRQEYLDHWNATVELTGTGRPVDAILSPCAPYVAPPHGLNKNANYTTIWNGLDYTALVLPTGLSVDPVLDAKKPAHTFYNDLDKANYEFYDPETFKDAPISIQLIGKTLEEEAVIAMGEIVDSALKTKLAPSRL</sequence>
<dbReference type="PIRSF" id="PIRSF001221">
    <property type="entry name" value="Amidase_fungi"/>
    <property type="match status" value="1"/>
</dbReference>
<evidence type="ECO:0000313" key="6">
    <source>
        <dbReference type="EMBL" id="KIM41269.1"/>
    </source>
</evidence>
<dbReference type="AlphaFoldDB" id="A0A0C3CAN0"/>
<dbReference type="Proteomes" id="UP000053424">
    <property type="component" value="Unassembled WGS sequence"/>
</dbReference>
<gene>
    <name evidence="6" type="ORF">M413DRAFT_10915</name>
</gene>
<dbReference type="PANTHER" id="PTHR46072:SF2">
    <property type="entry name" value="AMIDASE (EUROFUNG)"/>
    <property type="match status" value="1"/>
</dbReference>
<feature type="binding site" evidence="4">
    <location>
        <position position="205"/>
    </location>
    <ligand>
        <name>substrate</name>
    </ligand>
</feature>
<dbReference type="STRING" id="686832.A0A0C3CAN0"/>
<feature type="active site" description="Acyl-ester intermediate" evidence="3">
    <location>
        <position position="222"/>
    </location>
</feature>
<dbReference type="HOGENOM" id="CLU_009600_9_2_1"/>
<evidence type="ECO:0000256" key="1">
    <source>
        <dbReference type="ARBA" id="ARBA00009199"/>
    </source>
</evidence>
<evidence type="ECO:0000259" key="5">
    <source>
        <dbReference type="Pfam" id="PF01425"/>
    </source>
</evidence>
<reference evidence="6 7" key="1">
    <citation type="submission" date="2014-04" db="EMBL/GenBank/DDBJ databases">
        <authorList>
            <consortium name="DOE Joint Genome Institute"/>
            <person name="Kuo A."/>
            <person name="Gay G."/>
            <person name="Dore J."/>
            <person name="Kohler A."/>
            <person name="Nagy L.G."/>
            <person name="Floudas D."/>
            <person name="Copeland A."/>
            <person name="Barry K.W."/>
            <person name="Cichocki N."/>
            <person name="Veneault-Fourrey C."/>
            <person name="LaButti K."/>
            <person name="Lindquist E.A."/>
            <person name="Lipzen A."/>
            <person name="Lundell T."/>
            <person name="Morin E."/>
            <person name="Murat C."/>
            <person name="Sun H."/>
            <person name="Tunlid A."/>
            <person name="Henrissat B."/>
            <person name="Grigoriev I.V."/>
            <person name="Hibbett D.S."/>
            <person name="Martin F."/>
            <person name="Nordberg H.P."/>
            <person name="Cantor M.N."/>
            <person name="Hua S.X."/>
        </authorList>
    </citation>
    <scope>NUCLEOTIDE SEQUENCE [LARGE SCALE GENOMIC DNA]</scope>
    <source>
        <strain evidence="7">h7</strain>
    </source>
</reference>
<dbReference type="InterPro" id="IPR036928">
    <property type="entry name" value="AS_sf"/>
</dbReference>
<comment type="similarity">
    <text evidence="1">Belongs to the amidase family.</text>
</comment>
<dbReference type="GO" id="GO:0016787">
    <property type="term" value="F:hydrolase activity"/>
    <property type="evidence" value="ECO:0007669"/>
    <property type="project" value="UniProtKB-KW"/>
</dbReference>
<evidence type="ECO:0000256" key="3">
    <source>
        <dbReference type="PIRSR" id="PIRSR001221-1"/>
    </source>
</evidence>
<evidence type="ECO:0000256" key="2">
    <source>
        <dbReference type="ARBA" id="ARBA00022801"/>
    </source>
</evidence>
<organism evidence="6 7">
    <name type="scientific">Hebeloma cylindrosporum</name>
    <dbReference type="NCBI Taxonomy" id="76867"/>
    <lineage>
        <taxon>Eukaryota</taxon>
        <taxon>Fungi</taxon>
        <taxon>Dikarya</taxon>
        <taxon>Basidiomycota</taxon>
        <taxon>Agaricomycotina</taxon>
        <taxon>Agaricomycetes</taxon>
        <taxon>Agaricomycetidae</taxon>
        <taxon>Agaricales</taxon>
        <taxon>Agaricineae</taxon>
        <taxon>Hymenogastraceae</taxon>
        <taxon>Hebeloma</taxon>
    </lineage>
</organism>
<dbReference type="EMBL" id="KN831780">
    <property type="protein sequence ID" value="KIM41269.1"/>
    <property type="molecule type" value="Genomic_DNA"/>
</dbReference>
<keyword evidence="7" id="KW-1185">Reference proteome</keyword>
<feature type="binding site" evidence="4">
    <location>
        <position position="179"/>
    </location>
    <ligand>
        <name>substrate</name>
    </ligand>
</feature>